<dbReference type="InterPro" id="IPR035899">
    <property type="entry name" value="DBL_dom_sf"/>
</dbReference>
<evidence type="ECO:0008006" key="9">
    <source>
        <dbReference type="Google" id="ProtNLM"/>
    </source>
</evidence>
<dbReference type="OrthoDB" id="6244550at2759"/>
<dbReference type="FunFam" id="2.30.30.40:FF:000174">
    <property type="entry name" value="rho guanine nucleotide exchange factor 37"/>
    <property type="match status" value="1"/>
</dbReference>
<dbReference type="EMBL" id="WNTK01000002">
    <property type="protein sequence ID" value="KAG9490654.1"/>
    <property type="molecule type" value="Genomic_DNA"/>
</dbReference>
<dbReference type="SMART" id="SM00326">
    <property type="entry name" value="SH3"/>
    <property type="match status" value="2"/>
</dbReference>
<evidence type="ECO:0000259" key="5">
    <source>
        <dbReference type="PROSITE" id="PS50002"/>
    </source>
</evidence>
<feature type="region of interest" description="Disordered" evidence="4">
    <location>
        <begin position="93"/>
        <end position="116"/>
    </location>
</feature>
<dbReference type="PANTHER" id="PTHR22834">
    <property type="entry name" value="NUCLEAR FUSION PROTEIN FUS2"/>
    <property type="match status" value="1"/>
</dbReference>
<protein>
    <recommendedName>
        <fullName evidence="9">Rho guanine nucleotide exchange factor 37</fullName>
    </recommendedName>
</protein>
<comment type="caution">
    <text evidence="7">The sequence shown here is derived from an EMBL/GenBank/DDBJ whole genome shotgun (WGS) entry which is preliminary data.</text>
</comment>
<dbReference type="InterPro" id="IPR036028">
    <property type="entry name" value="SH3-like_dom_sf"/>
</dbReference>
<feature type="compositionally biased region" description="Polar residues" evidence="4">
    <location>
        <begin position="30"/>
        <end position="56"/>
    </location>
</feature>
<evidence type="ECO:0000256" key="3">
    <source>
        <dbReference type="SAM" id="Coils"/>
    </source>
</evidence>
<name>A0A8J6KJ30_ELECQ</name>
<evidence type="ECO:0000256" key="2">
    <source>
        <dbReference type="PROSITE-ProRule" id="PRU00192"/>
    </source>
</evidence>
<proteinExistence type="predicted"/>
<feature type="compositionally biased region" description="Polar residues" evidence="4">
    <location>
        <begin position="763"/>
        <end position="785"/>
    </location>
</feature>
<dbReference type="SUPFAM" id="SSF50044">
    <property type="entry name" value="SH3-domain"/>
    <property type="match status" value="2"/>
</dbReference>
<evidence type="ECO:0000313" key="8">
    <source>
        <dbReference type="Proteomes" id="UP000770717"/>
    </source>
</evidence>
<feature type="domain" description="DH" evidence="6">
    <location>
        <begin position="228"/>
        <end position="412"/>
    </location>
</feature>
<evidence type="ECO:0000313" key="7">
    <source>
        <dbReference type="EMBL" id="KAG9490654.1"/>
    </source>
</evidence>
<dbReference type="SUPFAM" id="SSF48065">
    <property type="entry name" value="DBL homology domain (DH-domain)"/>
    <property type="match status" value="1"/>
</dbReference>
<dbReference type="Gene3D" id="1.20.900.10">
    <property type="entry name" value="Dbl homology (DH) domain"/>
    <property type="match status" value="1"/>
</dbReference>
<dbReference type="PROSITE" id="PS50002">
    <property type="entry name" value="SH3"/>
    <property type="match status" value="2"/>
</dbReference>
<sequence length="890" mass="101218">MTTNRKVHIQRHLIRGRSEGRPSSSSNQSYRTDSNLNCRSSNSVNSPGYLSSNDTLSGKDAYSDKLHHSNLRNHGKSKAFNNRLENILSSMIKSSHRPPAHSVSPQPDVTRSLDDSPSCIRKTLQHESAYDEDSIYDCVYETSSFAQQQYDDPVPLSAAHSPVTTTYLNTGKVTSMSFNDMDNPDIQRDACSSSYSTDAPPIDSNRIYENIPTIEEPVYDEVEECGRIVHPALEELISTEISYVKSLRLLTSLIQPKLEEIPDIDVKSLFSNLDEILLVHELFLHELKQTEHDQHNQLTLIGSLFQEFSKDMENVYTVYCATYTRSTSLLQHYQEVHVAELIRDAMMSVSTGSSAQYTDLSFYLVMPVQRITKYPLLLQNILSPDTQNKESQDALQRALNTMKEVNVNINENKRRKEVASKYLRLDQRTLREKVSTLNTHTLSKKSQRISLFLKQQTGIVPKREDKEFDCLAERFHGLAAVVGQMEENVLTYVKTVEEYFLIQPETYPMEYLQESIHPLNGYTLELCNSIYPAFKRKLEVMVLQPLSDLSECLKGPKNLIRKRMDKLLDYENLEERFSETGKMTWEEEDIVNNYKTIHSMLLSELPNCIFLSYQLIHSIFLSFIAVQKDLAVQGCFAAERSSQMQCSPLPEPQFKRWVEDSIRRSISQLGEFTEMFDEQLPVPVSQEHIPVIEHQIQQLLKRYSPQKLYQVMSAVKGTREMELTVSRGDVVAVMQFADTKGNKSRWLVDTGGLRGYVPCSKLQPYQGTHSPTHSPSPTRTQSSREAINPSEARRHTIAAPVCPYPTFSQPPDISAAFQIVAGYPFSARSQYEVSITAGEPVIVLEPHDKNGSPEWSLVEVHGQKGYVPSNYLVRIPVQGLSQRTSLGNHT</sequence>
<feature type="coiled-coil region" evidence="3">
    <location>
        <begin position="388"/>
        <end position="415"/>
    </location>
</feature>
<organism evidence="7 8">
    <name type="scientific">Eleutherodactylus coqui</name>
    <name type="common">Puerto Rican coqui</name>
    <dbReference type="NCBI Taxonomy" id="57060"/>
    <lineage>
        <taxon>Eukaryota</taxon>
        <taxon>Metazoa</taxon>
        <taxon>Chordata</taxon>
        <taxon>Craniata</taxon>
        <taxon>Vertebrata</taxon>
        <taxon>Euteleostomi</taxon>
        <taxon>Amphibia</taxon>
        <taxon>Batrachia</taxon>
        <taxon>Anura</taxon>
        <taxon>Neobatrachia</taxon>
        <taxon>Hyloidea</taxon>
        <taxon>Eleutherodactylidae</taxon>
        <taxon>Eleutherodactylinae</taxon>
        <taxon>Eleutherodactylus</taxon>
        <taxon>Eleutherodactylus</taxon>
    </lineage>
</organism>
<dbReference type="Pfam" id="PF07653">
    <property type="entry name" value="SH3_2"/>
    <property type="match status" value="1"/>
</dbReference>
<dbReference type="Gene3D" id="1.20.1270.60">
    <property type="entry name" value="Arfaptin homology (AH) domain/BAR domain"/>
    <property type="match status" value="1"/>
</dbReference>
<keyword evidence="8" id="KW-1185">Reference proteome</keyword>
<dbReference type="CDD" id="cd00160">
    <property type="entry name" value="RhoGEF"/>
    <property type="match status" value="1"/>
</dbReference>
<dbReference type="InterPro" id="IPR027267">
    <property type="entry name" value="AH/BAR_dom_sf"/>
</dbReference>
<dbReference type="SUPFAM" id="SSF103657">
    <property type="entry name" value="BAR/IMD domain-like"/>
    <property type="match status" value="1"/>
</dbReference>
<dbReference type="Pfam" id="PF00621">
    <property type="entry name" value="RhoGEF"/>
    <property type="match status" value="1"/>
</dbReference>
<dbReference type="InterPro" id="IPR000219">
    <property type="entry name" value="DH_dom"/>
</dbReference>
<dbReference type="InterPro" id="IPR051492">
    <property type="entry name" value="Dynamin-Rho_GEF"/>
</dbReference>
<gene>
    <name evidence="7" type="ORF">GDO78_006135</name>
</gene>
<dbReference type="FunFam" id="2.30.30.40:FF:000177">
    <property type="entry name" value="Rho guanine nucleotide exchange factor (GEF) 37"/>
    <property type="match status" value="1"/>
</dbReference>
<evidence type="ECO:0000256" key="1">
    <source>
        <dbReference type="ARBA" id="ARBA00022443"/>
    </source>
</evidence>
<dbReference type="Proteomes" id="UP000770717">
    <property type="component" value="Unassembled WGS sequence"/>
</dbReference>
<keyword evidence="3" id="KW-0175">Coiled coil</keyword>
<dbReference type="InterPro" id="IPR001452">
    <property type="entry name" value="SH3_domain"/>
</dbReference>
<evidence type="ECO:0000256" key="4">
    <source>
        <dbReference type="SAM" id="MobiDB-lite"/>
    </source>
</evidence>
<dbReference type="PANTHER" id="PTHR22834:SF9">
    <property type="entry name" value="RHO GUANINE NUCLEOTIDE EXCHANGE FACTOR 37"/>
    <property type="match status" value="1"/>
</dbReference>
<dbReference type="Pfam" id="PF14604">
    <property type="entry name" value="SH3_9"/>
    <property type="match status" value="1"/>
</dbReference>
<dbReference type="GO" id="GO:0005085">
    <property type="term" value="F:guanyl-nucleotide exchange factor activity"/>
    <property type="evidence" value="ECO:0007669"/>
    <property type="project" value="InterPro"/>
</dbReference>
<feature type="compositionally biased region" description="Basic residues" evidence="4">
    <location>
        <begin position="1"/>
        <end position="15"/>
    </location>
</feature>
<feature type="domain" description="SH3" evidence="5">
    <location>
        <begin position="814"/>
        <end position="877"/>
    </location>
</feature>
<dbReference type="Gene3D" id="2.30.30.40">
    <property type="entry name" value="SH3 Domains"/>
    <property type="match status" value="2"/>
</dbReference>
<dbReference type="AlphaFoldDB" id="A0A8J6KJ30"/>
<feature type="region of interest" description="Disordered" evidence="4">
    <location>
        <begin position="1"/>
        <end position="56"/>
    </location>
</feature>
<dbReference type="PROSITE" id="PS50010">
    <property type="entry name" value="DH_2"/>
    <property type="match status" value="1"/>
</dbReference>
<keyword evidence="1 2" id="KW-0728">SH3 domain</keyword>
<feature type="domain" description="SH3" evidence="5">
    <location>
        <begin position="704"/>
        <end position="767"/>
    </location>
</feature>
<dbReference type="GO" id="GO:0005737">
    <property type="term" value="C:cytoplasm"/>
    <property type="evidence" value="ECO:0007669"/>
    <property type="project" value="TreeGrafter"/>
</dbReference>
<feature type="region of interest" description="Disordered" evidence="4">
    <location>
        <begin position="762"/>
        <end position="794"/>
    </location>
</feature>
<reference evidence="7" key="1">
    <citation type="thesis" date="2020" institute="ProQuest LLC" country="789 East Eisenhower Parkway, Ann Arbor, MI, USA">
        <title>Comparative Genomics and Chromosome Evolution.</title>
        <authorList>
            <person name="Mudd A.B."/>
        </authorList>
    </citation>
    <scope>NUCLEOTIDE SEQUENCE</scope>
    <source>
        <strain evidence="7">HN-11 Male</strain>
        <tissue evidence="7">Kidney and liver</tissue>
    </source>
</reference>
<dbReference type="SMART" id="SM00325">
    <property type="entry name" value="RhoGEF"/>
    <property type="match status" value="1"/>
</dbReference>
<evidence type="ECO:0000259" key="6">
    <source>
        <dbReference type="PROSITE" id="PS50010"/>
    </source>
</evidence>
<accession>A0A8J6KJ30</accession>